<name>A0A1I1PQK9_RUMAL</name>
<dbReference type="Gene3D" id="1.10.260.40">
    <property type="entry name" value="lambda repressor-like DNA-binding domains"/>
    <property type="match status" value="1"/>
</dbReference>
<dbReference type="AlphaFoldDB" id="A0A1I1PQK9"/>
<dbReference type="SUPFAM" id="SSF47413">
    <property type="entry name" value="lambda repressor-like DNA-binding domains"/>
    <property type="match status" value="1"/>
</dbReference>
<sequence length="169" mass="19549">MKKITARDYLRIMRENYGTINYCAETCGFKASDLGNIEAGVENDIRVIANTFFLFSRRFGLNYYELMMMEAKFQLGDEPPKTKPKANVSFAELLKKTRTQAGISQAKLADTICCTKFTVYTWECGDNIPDLEMLERICYALKVPADFFDAVYKAERFQPRTPRERKKKT</sequence>
<protein>
    <submittedName>
        <fullName evidence="2">Helix-turn-helix domain-containing protein</fullName>
    </submittedName>
</protein>
<proteinExistence type="predicted"/>
<dbReference type="EMBL" id="FOKQ01000035">
    <property type="protein sequence ID" value="SFD09918.1"/>
    <property type="molecule type" value="Genomic_DNA"/>
</dbReference>
<organism evidence="2 3">
    <name type="scientific">Ruminococcus albus</name>
    <dbReference type="NCBI Taxonomy" id="1264"/>
    <lineage>
        <taxon>Bacteria</taxon>
        <taxon>Bacillati</taxon>
        <taxon>Bacillota</taxon>
        <taxon>Clostridia</taxon>
        <taxon>Eubacteriales</taxon>
        <taxon>Oscillospiraceae</taxon>
        <taxon>Ruminococcus</taxon>
    </lineage>
</organism>
<dbReference type="PROSITE" id="PS50943">
    <property type="entry name" value="HTH_CROC1"/>
    <property type="match status" value="1"/>
</dbReference>
<evidence type="ECO:0000313" key="2">
    <source>
        <dbReference type="EMBL" id="SFD09918.1"/>
    </source>
</evidence>
<dbReference type="RefSeq" id="WP_074962895.1">
    <property type="nucleotide sequence ID" value="NZ_FOKQ01000035.1"/>
</dbReference>
<dbReference type="GO" id="GO:0003677">
    <property type="term" value="F:DNA binding"/>
    <property type="evidence" value="ECO:0007669"/>
    <property type="project" value="InterPro"/>
</dbReference>
<gene>
    <name evidence="2" type="ORF">SAMN02910406_03088</name>
</gene>
<dbReference type="CDD" id="cd00093">
    <property type="entry name" value="HTH_XRE"/>
    <property type="match status" value="1"/>
</dbReference>
<reference evidence="2 3" key="1">
    <citation type="submission" date="2016-10" db="EMBL/GenBank/DDBJ databases">
        <authorList>
            <person name="de Groot N.N."/>
        </authorList>
    </citation>
    <scope>NUCLEOTIDE SEQUENCE [LARGE SCALE GENOMIC DNA]</scope>
    <source>
        <strain evidence="2 3">AR67</strain>
    </source>
</reference>
<evidence type="ECO:0000259" key="1">
    <source>
        <dbReference type="PROSITE" id="PS50943"/>
    </source>
</evidence>
<accession>A0A1I1PQK9</accession>
<dbReference type="Pfam" id="PF01381">
    <property type="entry name" value="HTH_3"/>
    <property type="match status" value="1"/>
</dbReference>
<dbReference type="OrthoDB" id="6194834at2"/>
<evidence type="ECO:0000313" key="3">
    <source>
        <dbReference type="Proteomes" id="UP000182192"/>
    </source>
</evidence>
<dbReference type="Proteomes" id="UP000182192">
    <property type="component" value="Unassembled WGS sequence"/>
</dbReference>
<dbReference type="InterPro" id="IPR001387">
    <property type="entry name" value="Cro/C1-type_HTH"/>
</dbReference>
<dbReference type="SMART" id="SM00530">
    <property type="entry name" value="HTH_XRE"/>
    <property type="match status" value="1"/>
</dbReference>
<feature type="domain" description="HTH cro/C1-type" evidence="1">
    <location>
        <begin position="94"/>
        <end position="148"/>
    </location>
</feature>
<dbReference type="InterPro" id="IPR010982">
    <property type="entry name" value="Lambda_DNA-bd_dom_sf"/>
</dbReference>
<dbReference type="eggNOG" id="COG1476">
    <property type="taxonomic scope" value="Bacteria"/>
</dbReference>